<accession>A0A1G6VZV9</accession>
<evidence type="ECO:0000256" key="7">
    <source>
        <dbReference type="ARBA" id="ARBA00023004"/>
    </source>
</evidence>
<keyword evidence="6 11" id="KW-0067">ATP-binding</keyword>
<dbReference type="PANTHER" id="PTHR42771:SF2">
    <property type="entry name" value="IRON(3+)-HYDROXAMATE IMPORT ATP-BINDING PROTEIN FHUC"/>
    <property type="match status" value="1"/>
</dbReference>
<keyword evidence="3" id="KW-1003">Cell membrane</keyword>
<feature type="domain" description="ABC transporter" evidence="10">
    <location>
        <begin position="6"/>
        <end position="246"/>
    </location>
</feature>
<dbReference type="InterPro" id="IPR027417">
    <property type="entry name" value="P-loop_NTPase"/>
</dbReference>
<evidence type="ECO:0000256" key="5">
    <source>
        <dbReference type="ARBA" id="ARBA00022741"/>
    </source>
</evidence>
<evidence type="ECO:0000256" key="6">
    <source>
        <dbReference type="ARBA" id="ARBA00022840"/>
    </source>
</evidence>
<dbReference type="Pfam" id="PF00005">
    <property type="entry name" value="ABC_tran"/>
    <property type="match status" value="1"/>
</dbReference>
<evidence type="ECO:0000256" key="3">
    <source>
        <dbReference type="ARBA" id="ARBA00022475"/>
    </source>
</evidence>
<dbReference type="GO" id="GO:0005886">
    <property type="term" value="C:plasma membrane"/>
    <property type="evidence" value="ECO:0007669"/>
    <property type="project" value="UniProtKB-SubCell"/>
</dbReference>
<dbReference type="PROSITE" id="PS50893">
    <property type="entry name" value="ABC_TRANSPORTER_2"/>
    <property type="match status" value="1"/>
</dbReference>
<evidence type="ECO:0000256" key="1">
    <source>
        <dbReference type="ARBA" id="ARBA00004202"/>
    </source>
</evidence>
<dbReference type="SMART" id="SM00382">
    <property type="entry name" value="AAA"/>
    <property type="match status" value="1"/>
</dbReference>
<dbReference type="InterPro" id="IPR051535">
    <property type="entry name" value="Siderophore_ABC-ATPase"/>
</dbReference>
<evidence type="ECO:0000256" key="2">
    <source>
        <dbReference type="ARBA" id="ARBA00022448"/>
    </source>
</evidence>
<dbReference type="Proteomes" id="UP000199060">
    <property type="component" value="Unassembled WGS sequence"/>
</dbReference>
<dbReference type="SUPFAM" id="SSF52540">
    <property type="entry name" value="P-loop containing nucleoside triphosphate hydrolases"/>
    <property type="match status" value="1"/>
</dbReference>
<reference evidence="12" key="1">
    <citation type="submission" date="2016-10" db="EMBL/GenBank/DDBJ databases">
        <authorList>
            <person name="Varghese N."/>
            <person name="Submissions S."/>
        </authorList>
    </citation>
    <scope>NUCLEOTIDE SEQUENCE [LARGE SCALE GENOMIC DNA]</scope>
    <source>
        <strain evidence="12">DSM 23095</strain>
    </source>
</reference>
<protein>
    <submittedName>
        <fullName evidence="11">Iron complex transport system ATP-binding protein</fullName>
    </submittedName>
</protein>
<evidence type="ECO:0000256" key="8">
    <source>
        <dbReference type="ARBA" id="ARBA00023065"/>
    </source>
</evidence>
<keyword evidence="9" id="KW-0472">Membrane</keyword>
<dbReference type="Gene3D" id="3.40.50.300">
    <property type="entry name" value="P-loop containing nucleotide triphosphate hydrolases"/>
    <property type="match status" value="1"/>
</dbReference>
<dbReference type="GO" id="GO:0006826">
    <property type="term" value="P:iron ion transport"/>
    <property type="evidence" value="ECO:0007669"/>
    <property type="project" value="UniProtKB-KW"/>
</dbReference>
<dbReference type="AlphaFoldDB" id="A0A1G6VZV9"/>
<sequence>MAEARLVGKNISLGYPNKDAPKVVLEALNFELCSGQLTCLLGPNGVGKSTLIKAMMGQLIPLEGRLELDGKRVSDFSYENLSKQLSVVLSEPQLPSNLTVEQLVGLGRTPYLTWSGSLSQYDKEIVQRALSTTHIEYLRKELIGEISDGQRQKAMIARAVAQDCPLMILDEPTAHLDLVNRYEIMRLLQQIAHQEQKAILVVTHDLEIALETADYFWLLTCGAPLLGGLPEDLVISGSINQLYPSGTYRFDQKRGRVEFESDTLEWSVTGEEELIFWLKKSLIKAGIKKIQSPVKVMGKPFTIDFEGESFSKLETFLQFLQLKND</sequence>
<evidence type="ECO:0000256" key="4">
    <source>
        <dbReference type="ARBA" id="ARBA00022496"/>
    </source>
</evidence>
<dbReference type="GO" id="GO:0005524">
    <property type="term" value="F:ATP binding"/>
    <property type="evidence" value="ECO:0007669"/>
    <property type="project" value="UniProtKB-KW"/>
</dbReference>
<keyword evidence="2" id="KW-0813">Transport</keyword>
<keyword evidence="5" id="KW-0547">Nucleotide-binding</keyword>
<dbReference type="OrthoDB" id="9787851at2"/>
<evidence type="ECO:0000313" key="11">
    <source>
        <dbReference type="EMBL" id="SDD58325.1"/>
    </source>
</evidence>
<evidence type="ECO:0000256" key="9">
    <source>
        <dbReference type="ARBA" id="ARBA00023136"/>
    </source>
</evidence>
<dbReference type="GO" id="GO:0016887">
    <property type="term" value="F:ATP hydrolysis activity"/>
    <property type="evidence" value="ECO:0007669"/>
    <property type="project" value="InterPro"/>
</dbReference>
<keyword evidence="8" id="KW-0406">Ion transport</keyword>
<keyword evidence="7" id="KW-0408">Iron</keyword>
<name>A0A1G6VZV9_9BACT</name>
<proteinExistence type="predicted"/>
<dbReference type="PANTHER" id="PTHR42771">
    <property type="entry name" value="IRON(3+)-HYDROXAMATE IMPORT ATP-BINDING PROTEIN FHUC"/>
    <property type="match status" value="1"/>
</dbReference>
<comment type="subcellular location">
    <subcellularLocation>
        <location evidence="1">Cell membrane</location>
        <topology evidence="1">Peripheral membrane protein</topology>
    </subcellularLocation>
</comment>
<dbReference type="EMBL" id="FNAC01000039">
    <property type="protein sequence ID" value="SDD58325.1"/>
    <property type="molecule type" value="Genomic_DNA"/>
</dbReference>
<keyword evidence="12" id="KW-1185">Reference proteome</keyword>
<evidence type="ECO:0000259" key="10">
    <source>
        <dbReference type="PROSITE" id="PS50893"/>
    </source>
</evidence>
<dbReference type="InterPro" id="IPR003439">
    <property type="entry name" value="ABC_transporter-like_ATP-bd"/>
</dbReference>
<dbReference type="STRING" id="686796.SAMN04488104_103912"/>
<keyword evidence="4" id="KW-0410">Iron transport</keyword>
<evidence type="ECO:0000313" key="12">
    <source>
        <dbReference type="Proteomes" id="UP000199060"/>
    </source>
</evidence>
<organism evidence="11 12">
    <name type="scientific">Algoriphagus faecimaris</name>
    <dbReference type="NCBI Taxonomy" id="686796"/>
    <lineage>
        <taxon>Bacteria</taxon>
        <taxon>Pseudomonadati</taxon>
        <taxon>Bacteroidota</taxon>
        <taxon>Cytophagia</taxon>
        <taxon>Cytophagales</taxon>
        <taxon>Cyclobacteriaceae</taxon>
        <taxon>Algoriphagus</taxon>
    </lineage>
</organism>
<dbReference type="CDD" id="cd03214">
    <property type="entry name" value="ABC_Iron-Siderophores_B12_Hemin"/>
    <property type="match status" value="1"/>
</dbReference>
<dbReference type="InterPro" id="IPR003593">
    <property type="entry name" value="AAA+_ATPase"/>
</dbReference>
<gene>
    <name evidence="11" type="ORF">SAMN04488104_103912</name>
</gene>
<dbReference type="RefSeq" id="WP_087940705.1">
    <property type="nucleotide sequence ID" value="NZ_FNAC01000039.1"/>
</dbReference>